<name>A0A5E4LK94_9ARCH</name>
<reference evidence="1 2" key="1">
    <citation type="submission" date="2019-08" db="EMBL/GenBank/DDBJ databases">
        <authorList>
            <person name="Vazquez-Campos X."/>
        </authorList>
    </citation>
    <scope>NUCLEOTIDE SEQUENCE [LARGE SCALE GENOMIC DNA]</scope>
    <source>
        <strain evidence="1">LFW-283_2</strain>
    </source>
</reference>
<dbReference type="Proteomes" id="UP000789941">
    <property type="component" value="Unassembled WGS sequence"/>
</dbReference>
<dbReference type="AlphaFoldDB" id="A0A5E4LK94"/>
<proteinExistence type="predicted"/>
<sequence length="102" mass="11342">MDDTIEVCSGCGKMPRALDSAGGSFVCSRCSNRSTMFVTASDYEKVVTELDQSFHQNLQAKKIQEAAKSPLILPKQKSLKKVLKKLVKKTVKKAVKPKKKRK</sequence>
<gene>
    <name evidence="1" type="ORF">LFW2832_00023</name>
</gene>
<evidence type="ECO:0000313" key="1">
    <source>
        <dbReference type="EMBL" id="VVC02474.1"/>
    </source>
</evidence>
<dbReference type="EMBL" id="CABMJJ010000001">
    <property type="protein sequence ID" value="VVC02474.1"/>
    <property type="molecule type" value="Genomic_DNA"/>
</dbReference>
<accession>A0A5E4LK94</accession>
<protein>
    <submittedName>
        <fullName evidence="1">Uncharacterized protein</fullName>
    </submittedName>
</protein>
<comment type="caution">
    <text evidence="1">The sequence shown here is derived from an EMBL/GenBank/DDBJ whole genome shotgun (WGS) entry which is preliminary data.</text>
</comment>
<evidence type="ECO:0000313" key="2">
    <source>
        <dbReference type="Proteomes" id="UP000789941"/>
    </source>
</evidence>
<organism evidence="1 2">
    <name type="scientific">Candidatus Bilamarchaeum dharawalense</name>
    <dbReference type="NCBI Taxonomy" id="2885759"/>
    <lineage>
        <taxon>Archaea</taxon>
        <taxon>Candidatus Micrarchaeota</taxon>
        <taxon>Candidatus Micrarchaeia</taxon>
        <taxon>Candidatus Anstonellales</taxon>
        <taxon>Candidatus Bilamarchaeaceae</taxon>
        <taxon>Candidatus Bilamarchaeum</taxon>
    </lineage>
</organism>